<comment type="caution">
    <text evidence="3">The sequence shown here is derived from an EMBL/GenBank/DDBJ whole genome shotgun (WGS) entry which is preliminary data.</text>
</comment>
<dbReference type="Gene3D" id="1.50.10.10">
    <property type="match status" value="1"/>
</dbReference>
<gene>
    <name evidence="3" type="ORF">VF08_37555</name>
</gene>
<dbReference type="PANTHER" id="PTHR31616">
    <property type="entry name" value="TREHALASE"/>
    <property type="match status" value="1"/>
</dbReference>
<dbReference type="Pfam" id="PF00723">
    <property type="entry name" value="Glyco_hydro_15"/>
    <property type="match status" value="1"/>
</dbReference>
<reference evidence="3 4" key="1">
    <citation type="submission" date="2015-02" db="EMBL/GenBank/DDBJ databases">
        <title>Nostoc linckia genome annotation.</title>
        <authorList>
            <person name="Zhou Z."/>
        </authorList>
    </citation>
    <scope>NUCLEOTIDE SEQUENCE [LARGE SCALE GENOMIC DNA]</scope>
    <source>
        <strain evidence="4">z8</strain>
    </source>
</reference>
<dbReference type="AlphaFoldDB" id="A0A9Q6EH28"/>
<name>A0A9Q6EH28_NOSLI</name>
<dbReference type="GO" id="GO:0030246">
    <property type="term" value="F:carbohydrate binding"/>
    <property type="evidence" value="ECO:0007669"/>
    <property type="project" value="InterPro"/>
</dbReference>
<sequence>MNILNQAQAFGSPGIDPRWTHANKDGVGTAYSTSSRVWFTIWNGIITEIYHPTVDKPQIRDLQYLISDGKSFFHEEKRHLESKVERMWNDGLGYRITNCDRQGRYTIIKEAIADPHLSCILQHTKITGDPEFTSQLQLYALCAPHLHVGGTGNNGYAIEVAGYRILTAEKQGRWIALAATVPFTRLSCGYVGQSDGWTDLADNFRMDWEFGCALDGNLALTGQLNLDDSHEFTLGLAFGTNLHNAVSTLFQSLNIPFEQQKQNYIEQWKRSRQDIKPLENISYDDGKLYHNSISLLLAHEDKTYPGALIASITIPWGETKNDQDQGGYHLVWTRDLVSSVAGLVAAGEKDTAVRSLIYLATSQQEDGGFAQNFWVDGKPYWQGIQLDEVAFPILLARLLYRENVSLNFNIYPMILRAAGYLIRQGPVTQQERWEENSGYSPSTLASNIAALICAAEFVRENGDIATAKFIEEYADFLECHIEDWTVTTEGTLVAGIKQHYIRITPSVINNSQLNENPNQGNILIKNHPPGESAEFPAKEIVDGGFLQLVRYGIRKPDDPIIVNSVKVIDAILKVDTPVGPCWHRYNYDGYGQRKNGEPFIGWGKGRAWPLLTGERGHYELAVGGDVKTYIKAMEGFASDTCLLPEQIWDETDKPDAYMYLGKPTGSAMPLMWPHAEYIKLLRSTDDGRVFDFIPEVANRYLGKRNQCKSLEIWKFNRQINKIKRDYTLRIQALAAFQLHWSQDNWQTIKDTPATSTKLGVHFVDISVYNAQQLISFTFFWIESNKWEKRDYHVVVVD</sequence>
<evidence type="ECO:0000259" key="2">
    <source>
        <dbReference type="Pfam" id="PF09137"/>
    </source>
</evidence>
<organism evidence="3 4">
    <name type="scientific">Nostoc linckia z8</name>
    <dbReference type="NCBI Taxonomy" id="1628746"/>
    <lineage>
        <taxon>Bacteria</taxon>
        <taxon>Bacillati</taxon>
        <taxon>Cyanobacteriota</taxon>
        <taxon>Cyanophyceae</taxon>
        <taxon>Nostocales</taxon>
        <taxon>Nostocaceae</taxon>
        <taxon>Nostoc</taxon>
    </lineage>
</organism>
<dbReference type="SUPFAM" id="SSF74650">
    <property type="entry name" value="Galactose mutarotase-like"/>
    <property type="match status" value="1"/>
</dbReference>
<proteinExistence type="predicted"/>
<dbReference type="PANTHER" id="PTHR31616:SF0">
    <property type="entry name" value="GLUCAN 1,4-ALPHA-GLUCOSIDASE"/>
    <property type="match status" value="1"/>
</dbReference>
<dbReference type="InterPro" id="IPR012341">
    <property type="entry name" value="6hp_glycosidase-like_sf"/>
</dbReference>
<dbReference type="GO" id="GO:0016757">
    <property type="term" value="F:glycosyltransferase activity"/>
    <property type="evidence" value="ECO:0007669"/>
    <property type="project" value="UniProtKB-ARBA"/>
</dbReference>
<dbReference type="InterPro" id="IPR008928">
    <property type="entry name" value="6-hairpin_glycosidase_sf"/>
</dbReference>
<protein>
    <submittedName>
        <fullName evidence="3">Glucan 1,4-alpha-glucosidase</fullName>
    </submittedName>
</protein>
<dbReference type="RefSeq" id="WP_099067762.1">
    <property type="nucleotide sequence ID" value="NZ_LAHD01000252.1"/>
</dbReference>
<dbReference type="GeneID" id="57095260"/>
<feature type="domain" description="GH15-like" evidence="1">
    <location>
        <begin position="287"/>
        <end position="680"/>
    </location>
</feature>
<dbReference type="GO" id="GO:0004553">
    <property type="term" value="F:hydrolase activity, hydrolyzing O-glycosyl compounds"/>
    <property type="evidence" value="ECO:0007669"/>
    <property type="project" value="UniProtKB-ARBA"/>
</dbReference>
<dbReference type="EMBL" id="LAHD01000252">
    <property type="protein sequence ID" value="PHJ89904.1"/>
    <property type="molecule type" value="Genomic_DNA"/>
</dbReference>
<dbReference type="Proteomes" id="UP000222310">
    <property type="component" value="Unassembled WGS sequence"/>
</dbReference>
<dbReference type="InterPro" id="IPR014718">
    <property type="entry name" value="GH-type_carb-bd"/>
</dbReference>
<feature type="domain" description="Glucodextranase N-terminal" evidence="2">
    <location>
        <begin position="9"/>
        <end position="270"/>
    </location>
</feature>
<dbReference type="Pfam" id="PF09137">
    <property type="entry name" value="Glucodextran_N"/>
    <property type="match status" value="1"/>
</dbReference>
<accession>A0A9Q6EH28</accession>
<dbReference type="GO" id="GO:0005975">
    <property type="term" value="P:carbohydrate metabolic process"/>
    <property type="evidence" value="ECO:0007669"/>
    <property type="project" value="InterPro"/>
</dbReference>
<dbReference type="SUPFAM" id="SSF48208">
    <property type="entry name" value="Six-hairpin glycosidases"/>
    <property type="match status" value="1"/>
</dbReference>
<evidence type="ECO:0000313" key="3">
    <source>
        <dbReference type="EMBL" id="PHJ89904.1"/>
    </source>
</evidence>
<evidence type="ECO:0000259" key="1">
    <source>
        <dbReference type="Pfam" id="PF00723"/>
    </source>
</evidence>
<dbReference type="InterPro" id="IPR011613">
    <property type="entry name" value="GH15-like"/>
</dbReference>
<evidence type="ECO:0000313" key="4">
    <source>
        <dbReference type="Proteomes" id="UP000222310"/>
    </source>
</evidence>
<dbReference type="InterPro" id="IPR015220">
    <property type="entry name" value="Glucodextranase_N"/>
</dbReference>
<dbReference type="CDD" id="cd07430">
    <property type="entry name" value="GH15_N"/>
    <property type="match status" value="1"/>
</dbReference>
<dbReference type="Gene3D" id="2.70.98.10">
    <property type="match status" value="1"/>
</dbReference>
<dbReference type="InterPro" id="IPR011013">
    <property type="entry name" value="Gal_mutarotase_sf_dom"/>
</dbReference>